<dbReference type="SMART" id="SM00448">
    <property type="entry name" value="REC"/>
    <property type="match status" value="1"/>
</dbReference>
<dbReference type="GO" id="GO:0016301">
    <property type="term" value="F:kinase activity"/>
    <property type="evidence" value="ECO:0007669"/>
    <property type="project" value="UniProtKB-KW"/>
</dbReference>
<dbReference type="SUPFAM" id="SSF47384">
    <property type="entry name" value="Homodimeric domain of signal transducing histidine kinase"/>
    <property type="match status" value="1"/>
</dbReference>
<evidence type="ECO:0000313" key="11">
    <source>
        <dbReference type="Proteomes" id="UP001293718"/>
    </source>
</evidence>
<dbReference type="InterPro" id="IPR036890">
    <property type="entry name" value="HATPase_C_sf"/>
</dbReference>
<comment type="catalytic activity">
    <reaction evidence="1">
        <text>ATP + protein L-histidine = ADP + protein N-phospho-L-histidine.</text>
        <dbReference type="EC" id="2.7.13.3"/>
    </reaction>
</comment>
<dbReference type="InterPro" id="IPR011006">
    <property type="entry name" value="CheY-like_superfamily"/>
</dbReference>
<dbReference type="PROSITE" id="PS50110">
    <property type="entry name" value="RESPONSE_REGULATORY"/>
    <property type="match status" value="1"/>
</dbReference>
<feature type="domain" description="Histidine kinase" evidence="8">
    <location>
        <begin position="169"/>
        <end position="383"/>
    </location>
</feature>
<feature type="transmembrane region" description="Helical" evidence="7">
    <location>
        <begin position="107"/>
        <end position="125"/>
    </location>
</feature>
<dbReference type="PRINTS" id="PR00344">
    <property type="entry name" value="BCTRLSENSOR"/>
</dbReference>
<dbReference type="SMART" id="SM00387">
    <property type="entry name" value="HATPase_c"/>
    <property type="match status" value="1"/>
</dbReference>
<keyword evidence="5 10" id="KW-0418">Kinase</keyword>
<evidence type="ECO:0000256" key="1">
    <source>
        <dbReference type="ARBA" id="ARBA00000085"/>
    </source>
</evidence>
<evidence type="ECO:0000256" key="5">
    <source>
        <dbReference type="ARBA" id="ARBA00022777"/>
    </source>
</evidence>
<evidence type="ECO:0000256" key="6">
    <source>
        <dbReference type="PROSITE-ProRule" id="PRU00169"/>
    </source>
</evidence>
<evidence type="ECO:0000259" key="9">
    <source>
        <dbReference type="PROSITE" id="PS50110"/>
    </source>
</evidence>
<dbReference type="Gene3D" id="3.40.50.2300">
    <property type="match status" value="1"/>
</dbReference>
<dbReference type="SMART" id="SM00388">
    <property type="entry name" value="HisKA"/>
    <property type="match status" value="1"/>
</dbReference>
<dbReference type="Pfam" id="PF02518">
    <property type="entry name" value="HATPase_c"/>
    <property type="match status" value="1"/>
</dbReference>
<feature type="modified residue" description="4-aspartylphosphate" evidence="6">
    <location>
        <position position="455"/>
    </location>
</feature>
<keyword evidence="4" id="KW-0808">Transferase</keyword>
<evidence type="ECO:0000259" key="8">
    <source>
        <dbReference type="PROSITE" id="PS50109"/>
    </source>
</evidence>
<reference evidence="10 11" key="1">
    <citation type="submission" date="2023-11" db="EMBL/GenBank/DDBJ databases">
        <title>Draft genome of Azohydromonas lata strain H1 (DSM1123), a polyhydroxyalkanoate producer.</title>
        <authorList>
            <person name="Traversa D."/>
            <person name="D'Addabbo P."/>
            <person name="Pazzani C."/>
            <person name="Manzari C."/>
            <person name="Chiara M."/>
            <person name="Scrascia M."/>
        </authorList>
    </citation>
    <scope>NUCLEOTIDE SEQUENCE [LARGE SCALE GENOMIC DNA]</scope>
    <source>
        <strain evidence="10 11">H1</strain>
    </source>
</reference>
<dbReference type="RefSeq" id="WP_322465704.1">
    <property type="nucleotide sequence ID" value="NZ_JAXOJX010000018.1"/>
</dbReference>
<gene>
    <name evidence="10" type="ORF">SM757_12460</name>
</gene>
<dbReference type="InterPro" id="IPR003661">
    <property type="entry name" value="HisK_dim/P_dom"/>
</dbReference>
<dbReference type="Pfam" id="PF00512">
    <property type="entry name" value="HisKA"/>
    <property type="match status" value="1"/>
</dbReference>
<protein>
    <recommendedName>
        <fullName evidence="2">histidine kinase</fullName>
        <ecNumber evidence="2">2.7.13.3</ecNumber>
    </recommendedName>
</protein>
<dbReference type="InterPro" id="IPR005467">
    <property type="entry name" value="His_kinase_dom"/>
</dbReference>
<name>A0ABU5IHH4_9BURK</name>
<dbReference type="EC" id="2.7.13.3" evidence="2"/>
<evidence type="ECO:0000313" key="10">
    <source>
        <dbReference type="EMBL" id="MDZ5457383.1"/>
    </source>
</evidence>
<keyword evidence="7" id="KW-0472">Membrane</keyword>
<dbReference type="Proteomes" id="UP001293718">
    <property type="component" value="Unassembled WGS sequence"/>
</dbReference>
<dbReference type="SUPFAM" id="SSF52172">
    <property type="entry name" value="CheY-like"/>
    <property type="match status" value="1"/>
</dbReference>
<evidence type="ECO:0000256" key="3">
    <source>
        <dbReference type="ARBA" id="ARBA00022553"/>
    </source>
</evidence>
<dbReference type="InterPro" id="IPR036097">
    <property type="entry name" value="HisK_dim/P_sf"/>
</dbReference>
<dbReference type="InterPro" id="IPR001789">
    <property type="entry name" value="Sig_transdc_resp-reg_receiver"/>
</dbReference>
<keyword evidence="7" id="KW-0812">Transmembrane</keyword>
<dbReference type="PANTHER" id="PTHR43047:SF9">
    <property type="entry name" value="HISTIDINE KINASE"/>
    <property type="match status" value="1"/>
</dbReference>
<comment type="caution">
    <text evidence="10">The sequence shown here is derived from an EMBL/GenBank/DDBJ whole genome shotgun (WGS) entry which is preliminary data.</text>
</comment>
<keyword evidence="11" id="KW-1185">Reference proteome</keyword>
<feature type="transmembrane region" description="Helical" evidence="7">
    <location>
        <begin position="32"/>
        <end position="53"/>
    </location>
</feature>
<dbReference type="CDD" id="cd00156">
    <property type="entry name" value="REC"/>
    <property type="match status" value="1"/>
</dbReference>
<evidence type="ECO:0000256" key="2">
    <source>
        <dbReference type="ARBA" id="ARBA00012438"/>
    </source>
</evidence>
<dbReference type="Gene3D" id="1.10.287.130">
    <property type="match status" value="1"/>
</dbReference>
<dbReference type="EMBL" id="JAXOJX010000018">
    <property type="protein sequence ID" value="MDZ5457383.1"/>
    <property type="molecule type" value="Genomic_DNA"/>
</dbReference>
<dbReference type="PANTHER" id="PTHR43047">
    <property type="entry name" value="TWO-COMPONENT HISTIDINE PROTEIN KINASE"/>
    <property type="match status" value="1"/>
</dbReference>
<evidence type="ECO:0000256" key="4">
    <source>
        <dbReference type="ARBA" id="ARBA00022679"/>
    </source>
</evidence>
<dbReference type="InterPro" id="IPR004358">
    <property type="entry name" value="Sig_transdc_His_kin-like_C"/>
</dbReference>
<dbReference type="PROSITE" id="PS50109">
    <property type="entry name" value="HIS_KIN"/>
    <property type="match status" value="1"/>
</dbReference>
<feature type="non-terminal residue" evidence="10">
    <location>
        <position position="1"/>
    </location>
</feature>
<organism evidence="10 11">
    <name type="scientific">Azohydromonas lata</name>
    <dbReference type="NCBI Taxonomy" id="45677"/>
    <lineage>
        <taxon>Bacteria</taxon>
        <taxon>Pseudomonadati</taxon>
        <taxon>Pseudomonadota</taxon>
        <taxon>Betaproteobacteria</taxon>
        <taxon>Burkholderiales</taxon>
        <taxon>Sphaerotilaceae</taxon>
        <taxon>Azohydromonas</taxon>
    </lineage>
</organism>
<keyword evidence="7" id="KW-1133">Transmembrane helix</keyword>
<dbReference type="Gene3D" id="3.30.565.10">
    <property type="entry name" value="Histidine kinase-like ATPase, C-terminal domain"/>
    <property type="match status" value="1"/>
</dbReference>
<accession>A0ABU5IHH4</accession>
<proteinExistence type="predicted"/>
<dbReference type="InterPro" id="IPR003594">
    <property type="entry name" value="HATPase_dom"/>
</dbReference>
<keyword evidence="3 6" id="KW-0597">Phosphoprotein</keyword>
<dbReference type="Pfam" id="PF00072">
    <property type="entry name" value="Response_reg"/>
    <property type="match status" value="1"/>
</dbReference>
<dbReference type="SUPFAM" id="SSF55874">
    <property type="entry name" value="ATPase domain of HSP90 chaperone/DNA topoisomerase II/histidine kinase"/>
    <property type="match status" value="1"/>
</dbReference>
<sequence length="522" mass="55779">APLWAACTAALWVAWAVRPVWFVGPALPRRGSLRNFVLLTALCLLMLGAMAWLPGPRGLLWAVLGLVALAVAAALAPLGAAALLSLLLPGCVALAHWQQGAGGVGDAFTSLGLLLLPCVVLAGWATRRQARWRSRALAWLEREEALQQLAAQRDRAVRADGDKTRFLANASHDLRQPVHALGLFAATLEQRLGGSDHEPYVRNLLRAVDGLDRAFNVLLDVSRLDAGTVQPKAQPVALRDVFQRLYVQFSGRAELAGLNLRFAPGGKWVSSDPQLLERLLANLVQNALKYTERGGVVVVARSAGQHVHVEVWDTGMGMAAAELPRVFDEFYQVGHGGARTRSRGLGMGLSIVKRLAQLLGHGLTVASLPGRGTVFRLSVPRTEPCPAAEVPAPPLVARVPAARMVMVIEDEEAIREALGGLLREWGHEAVVAASAQEAAQAQRALARAPDLIVSDLHLGEGPDGIAAIAAVRRHWGLEVPAVLVTGDTTPPELRRVSESGLEVMVKPVAAGRLRNLLQRLAG</sequence>
<dbReference type="CDD" id="cd00082">
    <property type="entry name" value="HisKA"/>
    <property type="match status" value="1"/>
</dbReference>
<feature type="domain" description="Response regulatory" evidence="9">
    <location>
        <begin position="404"/>
        <end position="521"/>
    </location>
</feature>
<evidence type="ECO:0000256" key="7">
    <source>
        <dbReference type="SAM" id="Phobius"/>
    </source>
</evidence>
<feature type="transmembrane region" description="Helical" evidence="7">
    <location>
        <begin position="60"/>
        <end position="87"/>
    </location>
</feature>